<name>A0ABR3EIZ2_9AGAR</name>
<dbReference type="Proteomes" id="UP001465976">
    <property type="component" value="Unassembled WGS sequence"/>
</dbReference>
<gene>
    <name evidence="1" type="ORF">V5O48_019229</name>
</gene>
<comment type="caution">
    <text evidence="1">The sequence shown here is derived from an EMBL/GenBank/DDBJ whole genome shotgun (WGS) entry which is preliminary data.</text>
</comment>
<reference evidence="1 2" key="1">
    <citation type="submission" date="2024-02" db="EMBL/GenBank/DDBJ databases">
        <title>A draft genome for the cacao thread blight pathogen Marasmius crinis-equi.</title>
        <authorList>
            <person name="Cohen S.P."/>
            <person name="Baruah I.K."/>
            <person name="Amoako-Attah I."/>
            <person name="Bukari Y."/>
            <person name="Meinhardt L.W."/>
            <person name="Bailey B.A."/>
        </authorList>
    </citation>
    <scope>NUCLEOTIDE SEQUENCE [LARGE SCALE GENOMIC DNA]</scope>
    <source>
        <strain evidence="1 2">GH-76</strain>
    </source>
</reference>
<keyword evidence="2" id="KW-1185">Reference proteome</keyword>
<accession>A0ABR3EIZ2</accession>
<sequence>GGKDVKDDPDALKLIRTLQAAMKKNKVHVMTETEEEQYEEALHAFVGGVLKRMLQLPPEEA</sequence>
<feature type="non-terminal residue" evidence="1">
    <location>
        <position position="1"/>
    </location>
</feature>
<evidence type="ECO:0000313" key="1">
    <source>
        <dbReference type="EMBL" id="KAL0562849.1"/>
    </source>
</evidence>
<protein>
    <submittedName>
        <fullName evidence="1">Uncharacterized protein</fullName>
    </submittedName>
</protein>
<proteinExistence type="predicted"/>
<evidence type="ECO:0000313" key="2">
    <source>
        <dbReference type="Proteomes" id="UP001465976"/>
    </source>
</evidence>
<dbReference type="EMBL" id="JBAHYK010004376">
    <property type="protein sequence ID" value="KAL0562849.1"/>
    <property type="molecule type" value="Genomic_DNA"/>
</dbReference>
<organism evidence="1 2">
    <name type="scientific">Marasmius crinis-equi</name>
    <dbReference type="NCBI Taxonomy" id="585013"/>
    <lineage>
        <taxon>Eukaryota</taxon>
        <taxon>Fungi</taxon>
        <taxon>Dikarya</taxon>
        <taxon>Basidiomycota</taxon>
        <taxon>Agaricomycotina</taxon>
        <taxon>Agaricomycetes</taxon>
        <taxon>Agaricomycetidae</taxon>
        <taxon>Agaricales</taxon>
        <taxon>Marasmiineae</taxon>
        <taxon>Marasmiaceae</taxon>
        <taxon>Marasmius</taxon>
    </lineage>
</organism>